<keyword evidence="1" id="KW-0472">Membrane</keyword>
<proteinExistence type="predicted"/>
<keyword evidence="3" id="KW-1185">Reference proteome</keyword>
<accession>A0AAN8WQH6</accession>
<sequence>MSIFNVPSDLITLKGQLVSEADDLKEYMITDAILFTQNSRMDIVITLRRRPEYHIFSTYFPVTLLHMIGTGTLYIDLNDFQDRGTMSLTALLVLIAFYSDTMNSLPKTSYLKLIDVWYIFSIGYLSLIIGIHLLTNRVAKDNDEEESRTQNESAVSSKMSTNIIHAKMTIYPASENGSQNSLQSKGRLSKREKWNMYILKFSQMVSMLLCVGFQLWYWIIVVNIMNEE</sequence>
<feature type="transmembrane region" description="Helical" evidence="1">
    <location>
        <begin position="117"/>
        <end position="135"/>
    </location>
</feature>
<dbReference type="GO" id="GO:0016020">
    <property type="term" value="C:membrane"/>
    <property type="evidence" value="ECO:0007669"/>
    <property type="project" value="InterPro"/>
</dbReference>
<reference evidence="2 3" key="1">
    <citation type="submission" date="2023-11" db="EMBL/GenBank/DDBJ databases">
        <title>Halocaridina rubra genome assembly.</title>
        <authorList>
            <person name="Smith C."/>
        </authorList>
    </citation>
    <scope>NUCLEOTIDE SEQUENCE [LARGE SCALE GENOMIC DNA]</scope>
    <source>
        <strain evidence="2">EP-1</strain>
        <tissue evidence="2">Whole</tissue>
    </source>
</reference>
<evidence type="ECO:0000313" key="2">
    <source>
        <dbReference type="EMBL" id="KAK7070302.1"/>
    </source>
</evidence>
<keyword evidence="1" id="KW-0812">Transmembrane</keyword>
<dbReference type="GO" id="GO:0006811">
    <property type="term" value="P:monoatomic ion transport"/>
    <property type="evidence" value="ECO:0007669"/>
    <property type="project" value="InterPro"/>
</dbReference>
<gene>
    <name evidence="2" type="ORF">SK128_013581</name>
</gene>
<dbReference type="Gene3D" id="1.20.58.390">
    <property type="entry name" value="Neurotransmitter-gated ion-channel transmembrane domain"/>
    <property type="match status" value="1"/>
</dbReference>
<feature type="transmembrane region" description="Helical" evidence="1">
    <location>
        <begin position="197"/>
        <end position="219"/>
    </location>
</feature>
<evidence type="ECO:0000313" key="3">
    <source>
        <dbReference type="Proteomes" id="UP001381693"/>
    </source>
</evidence>
<dbReference type="InterPro" id="IPR036719">
    <property type="entry name" value="Neuro-gated_channel_TM_sf"/>
</dbReference>
<dbReference type="AlphaFoldDB" id="A0AAN8WQH6"/>
<dbReference type="Proteomes" id="UP001381693">
    <property type="component" value="Unassembled WGS sequence"/>
</dbReference>
<dbReference type="SUPFAM" id="SSF90112">
    <property type="entry name" value="Neurotransmitter-gated ion-channel transmembrane pore"/>
    <property type="match status" value="1"/>
</dbReference>
<comment type="caution">
    <text evidence="2">The sequence shown here is derived from an EMBL/GenBank/DDBJ whole genome shotgun (WGS) entry which is preliminary data.</text>
</comment>
<evidence type="ECO:0008006" key="4">
    <source>
        <dbReference type="Google" id="ProtNLM"/>
    </source>
</evidence>
<dbReference type="EMBL" id="JAXCGZ010015433">
    <property type="protein sequence ID" value="KAK7070302.1"/>
    <property type="molecule type" value="Genomic_DNA"/>
</dbReference>
<feature type="transmembrane region" description="Helical" evidence="1">
    <location>
        <begin position="56"/>
        <end position="75"/>
    </location>
</feature>
<protein>
    <recommendedName>
        <fullName evidence="4">Neurotransmitter-gated ion-channel transmembrane domain-containing protein</fullName>
    </recommendedName>
</protein>
<keyword evidence="1" id="KW-1133">Transmembrane helix</keyword>
<name>A0AAN8WQH6_HALRR</name>
<evidence type="ECO:0000256" key="1">
    <source>
        <dbReference type="SAM" id="Phobius"/>
    </source>
</evidence>
<dbReference type="InterPro" id="IPR038050">
    <property type="entry name" value="Neuro_actylchol_rec"/>
</dbReference>
<organism evidence="2 3">
    <name type="scientific">Halocaridina rubra</name>
    <name type="common">Hawaiian red shrimp</name>
    <dbReference type="NCBI Taxonomy" id="373956"/>
    <lineage>
        <taxon>Eukaryota</taxon>
        <taxon>Metazoa</taxon>
        <taxon>Ecdysozoa</taxon>
        <taxon>Arthropoda</taxon>
        <taxon>Crustacea</taxon>
        <taxon>Multicrustacea</taxon>
        <taxon>Malacostraca</taxon>
        <taxon>Eumalacostraca</taxon>
        <taxon>Eucarida</taxon>
        <taxon>Decapoda</taxon>
        <taxon>Pleocyemata</taxon>
        <taxon>Caridea</taxon>
        <taxon>Atyoidea</taxon>
        <taxon>Atyidae</taxon>
        <taxon>Halocaridina</taxon>
    </lineage>
</organism>